<organism evidence="3 4">
    <name type="scientific">Sediminitomix flava</name>
    <dbReference type="NCBI Taxonomy" id="379075"/>
    <lineage>
        <taxon>Bacteria</taxon>
        <taxon>Pseudomonadati</taxon>
        <taxon>Bacteroidota</taxon>
        <taxon>Cytophagia</taxon>
        <taxon>Cytophagales</taxon>
        <taxon>Flammeovirgaceae</taxon>
        <taxon>Sediminitomix</taxon>
    </lineage>
</organism>
<evidence type="ECO:0000259" key="1">
    <source>
        <dbReference type="Pfam" id="PF13472"/>
    </source>
</evidence>
<comment type="caution">
    <text evidence="3">The sequence shown here is derived from an EMBL/GenBank/DDBJ whole genome shotgun (WGS) entry which is preliminary data.</text>
</comment>
<proteinExistence type="predicted"/>
<gene>
    <name evidence="3" type="ORF">BC781_102707</name>
</gene>
<dbReference type="Pfam" id="PF17996">
    <property type="entry name" value="CE2_N"/>
    <property type="match status" value="1"/>
</dbReference>
<dbReference type="InterPro" id="IPR052762">
    <property type="entry name" value="PCW_deacetylase/CE"/>
</dbReference>
<dbReference type="CDD" id="cd01831">
    <property type="entry name" value="Endoglucanase_E_like"/>
    <property type="match status" value="1"/>
</dbReference>
<evidence type="ECO:0000259" key="2">
    <source>
        <dbReference type="Pfam" id="PF17996"/>
    </source>
</evidence>
<dbReference type="Pfam" id="PF13472">
    <property type="entry name" value="Lipase_GDSL_2"/>
    <property type="match status" value="1"/>
</dbReference>
<dbReference type="EMBL" id="QGDO01000002">
    <property type="protein sequence ID" value="PWJ43158.1"/>
    <property type="molecule type" value="Genomic_DNA"/>
</dbReference>
<dbReference type="Proteomes" id="UP000245535">
    <property type="component" value="Unassembled WGS sequence"/>
</dbReference>
<dbReference type="InterPro" id="IPR037461">
    <property type="entry name" value="CtCE2-like_dom"/>
</dbReference>
<dbReference type="InterPro" id="IPR040794">
    <property type="entry name" value="CE2_N"/>
</dbReference>
<name>A0A315ZEB1_SEDFL</name>
<dbReference type="Gene3D" id="2.60.120.260">
    <property type="entry name" value="Galactose-binding domain-like"/>
    <property type="match status" value="1"/>
</dbReference>
<feature type="domain" description="Carbohydrate esterase 2 N-terminal" evidence="2">
    <location>
        <begin position="43"/>
        <end position="148"/>
    </location>
</feature>
<dbReference type="InterPro" id="IPR013830">
    <property type="entry name" value="SGNH_hydro"/>
</dbReference>
<dbReference type="OrthoDB" id="9801375at2"/>
<dbReference type="PANTHER" id="PTHR37834:SF2">
    <property type="entry name" value="ESTERASE, SGNH HYDROLASE-TYPE"/>
    <property type="match status" value="1"/>
</dbReference>
<feature type="domain" description="SGNH hydrolase-type esterase" evidence="1">
    <location>
        <begin position="159"/>
        <end position="355"/>
    </location>
</feature>
<dbReference type="RefSeq" id="WP_109617466.1">
    <property type="nucleotide sequence ID" value="NZ_QGDO01000002.1"/>
</dbReference>
<dbReference type="SUPFAM" id="SSF52266">
    <property type="entry name" value="SGNH hydrolase"/>
    <property type="match status" value="1"/>
</dbReference>
<evidence type="ECO:0000313" key="3">
    <source>
        <dbReference type="EMBL" id="PWJ43158.1"/>
    </source>
</evidence>
<reference evidence="3 4" key="1">
    <citation type="submission" date="2018-03" db="EMBL/GenBank/DDBJ databases">
        <title>Genomic Encyclopedia of Archaeal and Bacterial Type Strains, Phase II (KMG-II): from individual species to whole genera.</title>
        <authorList>
            <person name="Goeker M."/>
        </authorList>
    </citation>
    <scope>NUCLEOTIDE SEQUENCE [LARGE SCALE GENOMIC DNA]</scope>
    <source>
        <strain evidence="3 4">DSM 28229</strain>
    </source>
</reference>
<dbReference type="Gene3D" id="3.40.50.1110">
    <property type="entry name" value="SGNH hydrolase"/>
    <property type="match status" value="1"/>
</dbReference>
<dbReference type="GO" id="GO:0052689">
    <property type="term" value="F:carboxylic ester hydrolase activity"/>
    <property type="evidence" value="ECO:0007669"/>
    <property type="project" value="InterPro"/>
</dbReference>
<sequence>MKRIITFVASFTLIGMTAMNSCMKPTVEEGPYFSAKHPNISEIGRTQETSEGLMFSYPNVTFRTAFEGSSIKMHLQQFTGLDGDNHFLVRIDDKEPFKIAVYPQQEEYVLADSLEDKLHELELIKITESNCGYCVLKGFTIDEGKKLQSVSPKAHKIEFIGNSITCGYGVETLDADAPFLPETENSYMAYASIAARSLGADFQTNAFSGIGVYRNYGNNGIPMPQLYPFTMPYDGSKAFHADSIAAWDFKKFTPDVLVIALGTNDLWDGNGFNPVEFSEAYLELIDTLRSKYGNELPIVCTLSPLLVDFRRSILEGTLEGILETKKEEGDNHVHYFEFSPCGELGYGASWHPSAAQQDLNGKELANYLANLMNWKVS</sequence>
<dbReference type="InterPro" id="IPR036514">
    <property type="entry name" value="SGNH_hydro_sf"/>
</dbReference>
<dbReference type="AlphaFoldDB" id="A0A315ZEB1"/>
<keyword evidence="4" id="KW-1185">Reference proteome</keyword>
<accession>A0A315ZEB1</accession>
<evidence type="ECO:0000313" key="4">
    <source>
        <dbReference type="Proteomes" id="UP000245535"/>
    </source>
</evidence>
<protein>
    <submittedName>
        <fullName evidence="3">Lysophospholipase L1-like esterase</fullName>
    </submittedName>
</protein>
<dbReference type="PANTHER" id="PTHR37834">
    <property type="entry name" value="GDSL-LIKE LIPASE/ACYLHYDROLASE DOMAIN PROTEIN (AFU_ORTHOLOGUE AFUA_2G00620)"/>
    <property type="match status" value="1"/>
</dbReference>